<dbReference type="AlphaFoldDB" id="A0A1W1W460"/>
<dbReference type="InterPro" id="IPR008978">
    <property type="entry name" value="HSP20-like_chaperone"/>
</dbReference>
<dbReference type="InterPro" id="IPR007052">
    <property type="entry name" value="CS_dom"/>
</dbReference>
<evidence type="ECO:0000259" key="4">
    <source>
        <dbReference type="PROSITE" id="PS51203"/>
    </source>
</evidence>
<dbReference type="SUPFAM" id="SSF49764">
    <property type="entry name" value="HSP20-like chaperones"/>
    <property type="match status" value="1"/>
</dbReference>
<accession>A0A1W1W460</accession>
<feature type="domain" description="SHSP" evidence="3">
    <location>
        <begin position="37"/>
        <end position="150"/>
    </location>
</feature>
<keyword evidence="6" id="KW-1185">Reference proteome</keyword>
<dbReference type="PROSITE" id="PS51203">
    <property type="entry name" value="CS"/>
    <property type="match status" value="1"/>
</dbReference>
<dbReference type="EMBL" id="LT838272">
    <property type="protein sequence ID" value="SMC00171.1"/>
    <property type="molecule type" value="Genomic_DNA"/>
</dbReference>
<dbReference type="Pfam" id="PF00011">
    <property type="entry name" value="HSP20"/>
    <property type="match status" value="1"/>
</dbReference>
<dbReference type="PROSITE" id="PS01031">
    <property type="entry name" value="SHSP"/>
    <property type="match status" value="1"/>
</dbReference>
<dbReference type="Gene3D" id="2.60.40.790">
    <property type="match status" value="1"/>
</dbReference>
<proteinExistence type="inferred from homology"/>
<evidence type="ECO:0000259" key="3">
    <source>
        <dbReference type="PROSITE" id="PS01031"/>
    </source>
</evidence>
<dbReference type="InterPro" id="IPR031107">
    <property type="entry name" value="Small_HSP"/>
</dbReference>
<dbReference type="STRING" id="698762.SAMN00808754_3315"/>
<evidence type="ECO:0000313" key="5">
    <source>
        <dbReference type="EMBL" id="SMC00171.1"/>
    </source>
</evidence>
<organism evidence="5 6">
    <name type="scientific">Thermanaeromonas toyohensis ToBE</name>
    <dbReference type="NCBI Taxonomy" id="698762"/>
    <lineage>
        <taxon>Bacteria</taxon>
        <taxon>Bacillati</taxon>
        <taxon>Bacillota</taxon>
        <taxon>Clostridia</taxon>
        <taxon>Neomoorellales</taxon>
        <taxon>Neomoorellaceae</taxon>
        <taxon>Thermanaeromonas</taxon>
    </lineage>
</organism>
<protein>
    <submittedName>
        <fullName evidence="5">HSP20 family protein</fullName>
    </submittedName>
</protein>
<dbReference type="OrthoDB" id="9811615at2"/>
<name>A0A1W1W460_9FIRM</name>
<dbReference type="InterPro" id="IPR002068">
    <property type="entry name" value="A-crystallin/Hsp20_dom"/>
</dbReference>
<reference evidence="5 6" key="1">
    <citation type="submission" date="2017-04" db="EMBL/GenBank/DDBJ databases">
        <authorList>
            <person name="Afonso C.L."/>
            <person name="Miller P.J."/>
            <person name="Scott M.A."/>
            <person name="Spackman E."/>
            <person name="Goraichik I."/>
            <person name="Dimitrov K.M."/>
            <person name="Suarez D.L."/>
            <person name="Swayne D.E."/>
        </authorList>
    </citation>
    <scope>NUCLEOTIDE SEQUENCE [LARGE SCALE GENOMIC DNA]</scope>
    <source>
        <strain evidence="5 6">ToBE</strain>
    </source>
</reference>
<feature type="domain" description="CS" evidence="4">
    <location>
        <begin position="41"/>
        <end position="146"/>
    </location>
</feature>
<evidence type="ECO:0000313" key="6">
    <source>
        <dbReference type="Proteomes" id="UP000192569"/>
    </source>
</evidence>
<dbReference type="Proteomes" id="UP000192569">
    <property type="component" value="Chromosome I"/>
</dbReference>
<comment type="similarity">
    <text evidence="1 2">Belongs to the small heat shock protein (HSP20) family.</text>
</comment>
<sequence length="150" mass="17338">MEITPWRPWREMGLWPWRELASLRDELMRAWPGAWLGGLVETGPRIDLYQTDQEVVVTAELPGLASKDDVEITATEDTLSIRGEVRRSQEAAERNYHRTERFYGTFARTISLPAEVEPEKATASYRNGILEIHLPKAAQQRQKRIQINIH</sequence>
<evidence type="ECO:0000256" key="2">
    <source>
        <dbReference type="RuleBase" id="RU003616"/>
    </source>
</evidence>
<dbReference type="PANTHER" id="PTHR11527">
    <property type="entry name" value="HEAT-SHOCK PROTEIN 20 FAMILY MEMBER"/>
    <property type="match status" value="1"/>
</dbReference>
<gene>
    <name evidence="5" type="ORF">SAMN00808754_3315</name>
</gene>
<evidence type="ECO:0000256" key="1">
    <source>
        <dbReference type="PROSITE-ProRule" id="PRU00285"/>
    </source>
</evidence>
<dbReference type="CDD" id="cd06464">
    <property type="entry name" value="ACD_sHsps-like"/>
    <property type="match status" value="1"/>
</dbReference>
<dbReference type="RefSeq" id="WP_084666947.1">
    <property type="nucleotide sequence ID" value="NZ_LT838272.1"/>
</dbReference>